<name>F1T7U2_9FIRM</name>
<dbReference type="OrthoDB" id="9789229at2"/>
<accession>F1T7U2</accession>
<dbReference type="STRING" id="588581.Cpap_3976"/>
<dbReference type="Proteomes" id="UP000003860">
    <property type="component" value="Unassembled WGS sequence"/>
</dbReference>
<gene>
    <name evidence="2" type="ORF">Cpap_3976</name>
</gene>
<keyword evidence="3" id="KW-1185">Reference proteome</keyword>
<dbReference type="EMBL" id="ACXX02000001">
    <property type="protein sequence ID" value="EGD49540.1"/>
    <property type="molecule type" value="Genomic_DNA"/>
</dbReference>
<keyword evidence="1" id="KW-0472">Membrane</keyword>
<evidence type="ECO:0008006" key="4">
    <source>
        <dbReference type="Google" id="ProtNLM"/>
    </source>
</evidence>
<feature type="transmembrane region" description="Helical" evidence="1">
    <location>
        <begin position="68"/>
        <end position="92"/>
    </location>
</feature>
<evidence type="ECO:0000313" key="3">
    <source>
        <dbReference type="Proteomes" id="UP000003860"/>
    </source>
</evidence>
<dbReference type="AlphaFoldDB" id="F1T7U2"/>
<keyword evidence="1" id="KW-1133">Transmembrane helix</keyword>
<evidence type="ECO:0000256" key="1">
    <source>
        <dbReference type="SAM" id="Phobius"/>
    </source>
</evidence>
<dbReference type="InterPro" id="IPR010540">
    <property type="entry name" value="CmpB_TMEM229"/>
</dbReference>
<feature type="transmembrane region" description="Helical" evidence="1">
    <location>
        <begin position="40"/>
        <end position="62"/>
    </location>
</feature>
<evidence type="ECO:0000313" key="2">
    <source>
        <dbReference type="EMBL" id="EGD49540.1"/>
    </source>
</evidence>
<comment type="caution">
    <text evidence="2">The sequence shown here is derived from an EMBL/GenBank/DDBJ whole genome shotgun (WGS) entry which is preliminary data.</text>
</comment>
<organism evidence="2 3">
    <name type="scientific">Ruminiclostridium papyrosolvens DSM 2782</name>
    <dbReference type="NCBI Taxonomy" id="588581"/>
    <lineage>
        <taxon>Bacteria</taxon>
        <taxon>Bacillati</taxon>
        <taxon>Bacillota</taxon>
        <taxon>Clostridia</taxon>
        <taxon>Eubacteriales</taxon>
        <taxon>Oscillospiraceae</taxon>
        <taxon>Ruminiclostridium</taxon>
    </lineage>
</organism>
<dbReference type="Pfam" id="PF06541">
    <property type="entry name" value="ABC_trans_CmpB"/>
    <property type="match status" value="1"/>
</dbReference>
<dbReference type="eggNOG" id="COG4905">
    <property type="taxonomic scope" value="Bacteria"/>
</dbReference>
<dbReference type="RefSeq" id="WP_004616327.1">
    <property type="nucleotide sequence ID" value="NZ_ACXX02000001.1"/>
</dbReference>
<protein>
    <recommendedName>
        <fullName evidence="4">ABC transporter permease</fullName>
    </recommendedName>
</protein>
<keyword evidence="1" id="KW-0812">Transmembrane</keyword>
<feature type="transmembrane region" description="Helical" evidence="1">
    <location>
        <begin position="149"/>
        <end position="168"/>
    </location>
</feature>
<feature type="transmembrane region" description="Helical" evidence="1">
    <location>
        <begin position="6"/>
        <end position="28"/>
    </location>
</feature>
<reference evidence="2" key="1">
    <citation type="submission" date="2009-07" db="EMBL/GenBank/DDBJ databases">
        <authorList>
            <consortium name="US DOE Joint Genome Institute (JGI-PGF)"/>
            <person name="Lucas S."/>
            <person name="Copeland A."/>
            <person name="Lapidus A."/>
            <person name="Glavina del Rio T."/>
            <person name="Tice H."/>
            <person name="Bruce D."/>
            <person name="Goodwin L."/>
            <person name="Pitluck S."/>
            <person name="Larimer F."/>
            <person name="Land M.L."/>
            <person name="Mouttaki H."/>
            <person name="He Z."/>
            <person name="Zhou J."/>
            <person name="Hemme C.L."/>
        </authorList>
    </citation>
    <scope>NUCLEOTIDE SEQUENCE [LARGE SCALE GENOMIC DNA]</scope>
    <source>
        <strain evidence="2">DSM 2782</strain>
    </source>
</reference>
<sequence length="190" mass="21771">MCGSFYDVGIYFMLYSFIGWLLEVVYAFHEERRFVNRGILAGPICPIYGFGTLLILNIGSLLKLQNPGFLSNIIFIILLTTALEYLTGYILETFLKVKAWDYSNEFCNIRGRICLKFSILWGLLGCFIIYGLHPIVAQFMNEVNEDMKIIAAFMLLGFILMDMIKAILPRIASMKELKSRVSLPVHIFKV</sequence>
<reference evidence="2" key="2">
    <citation type="submission" date="2011-01" db="EMBL/GenBank/DDBJ databases">
        <title>The Non-contiguous Finished genome of Clostridium papyrosolvens.</title>
        <authorList>
            <person name="Lucas S."/>
            <person name="Copeland A."/>
            <person name="Lapidus A."/>
            <person name="Cheng J.-F."/>
            <person name="Goodwin L."/>
            <person name="Pitluck S."/>
            <person name="Misra M."/>
            <person name="Chertkov O."/>
            <person name="Detter J.C."/>
            <person name="Han C."/>
            <person name="Tapia R."/>
            <person name="Land M."/>
            <person name="Hauser L."/>
            <person name="Kyrpides N."/>
            <person name="Ivanova N."/>
            <person name="Pagani I."/>
            <person name="Mouttaki H."/>
            <person name="He Z."/>
            <person name="Zhou J."/>
            <person name="Hemme C.L."/>
            <person name="Woyke T."/>
        </authorList>
    </citation>
    <scope>NUCLEOTIDE SEQUENCE [LARGE SCALE GENOMIC DNA]</scope>
    <source>
        <strain evidence="2">DSM 2782</strain>
    </source>
</reference>
<proteinExistence type="predicted"/>
<feature type="transmembrane region" description="Helical" evidence="1">
    <location>
        <begin position="113"/>
        <end position="137"/>
    </location>
</feature>